<evidence type="ECO:0000256" key="1">
    <source>
        <dbReference type="ARBA" id="ARBA00006219"/>
    </source>
</evidence>
<dbReference type="PIRSF" id="PIRSF000706">
    <property type="entry name" value="Kanamycin_kin"/>
    <property type="match status" value="1"/>
</dbReference>
<dbReference type="InterPro" id="IPR024165">
    <property type="entry name" value="Kan/Strep_kinase"/>
</dbReference>
<evidence type="ECO:0000256" key="7">
    <source>
        <dbReference type="PIRNR" id="PIRNR000706"/>
    </source>
</evidence>
<dbReference type="EMBL" id="BAAANN010000017">
    <property type="protein sequence ID" value="GAA1967249.1"/>
    <property type="molecule type" value="Genomic_DNA"/>
</dbReference>
<dbReference type="InterPro" id="IPR002575">
    <property type="entry name" value="Aminoglycoside_PTrfase"/>
</dbReference>
<comment type="similarity">
    <text evidence="1 7">Belongs to the aminoglycoside phosphotransferase family.</text>
</comment>
<protein>
    <submittedName>
        <fullName evidence="9">Aminoglycoside 3'-phosphotransferase</fullName>
    </submittedName>
</protein>
<dbReference type="NCBIfam" id="NF033068">
    <property type="entry name" value="APH_3p"/>
    <property type="match status" value="1"/>
</dbReference>
<accession>A0ABN2RDT9</accession>
<dbReference type="SUPFAM" id="SSF56112">
    <property type="entry name" value="Protein kinase-like (PK-like)"/>
    <property type="match status" value="1"/>
</dbReference>
<evidence type="ECO:0000256" key="3">
    <source>
        <dbReference type="ARBA" id="ARBA00022741"/>
    </source>
</evidence>
<organism evidence="9 10">
    <name type="scientific">Amycolatopsis minnesotensis</name>
    <dbReference type="NCBI Taxonomy" id="337894"/>
    <lineage>
        <taxon>Bacteria</taxon>
        <taxon>Bacillati</taxon>
        <taxon>Actinomycetota</taxon>
        <taxon>Actinomycetes</taxon>
        <taxon>Pseudonocardiales</taxon>
        <taxon>Pseudonocardiaceae</taxon>
        <taxon>Amycolatopsis</taxon>
    </lineage>
</organism>
<dbReference type="Proteomes" id="UP001501116">
    <property type="component" value="Unassembled WGS sequence"/>
</dbReference>
<evidence type="ECO:0000256" key="4">
    <source>
        <dbReference type="ARBA" id="ARBA00022777"/>
    </source>
</evidence>
<comment type="caution">
    <text evidence="9">The sequence shown here is derived from an EMBL/GenBank/DDBJ whole genome shotgun (WGS) entry which is preliminary data.</text>
</comment>
<keyword evidence="4 7" id="KW-0418">Kinase</keyword>
<dbReference type="PANTHER" id="PTHR21310">
    <property type="entry name" value="AMINOGLYCOSIDE PHOSPHOTRANSFERASE-RELATED-RELATED"/>
    <property type="match status" value="1"/>
</dbReference>
<keyword evidence="2 7" id="KW-0808">Transferase</keyword>
<evidence type="ECO:0000313" key="10">
    <source>
        <dbReference type="Proteomes" id="UP001501116"/>
    </source>
</evidence>
<evidence type="ECO:0000259" key="8">
    <source>
        <dbReference type="Pfam" id="PF01636"/>
    </source>
</evidence>
<dbReference type="InterPro" id="IPR011009">
    <property type="entry name" value="Kinase-like_dom_sf"/>
</dbReference>
<keyword evidence="10" id="KW-1185">Reference proteome</keyword>
<dbReference type="Gene3D" id="3.90.1200.10">
    <property type="match status" value="1"/>
</dbReference>
<sequence>MIETLRRRYDRHDWVPVTVGKSGAGVWRLDGSPPLYAKIAPRSEHPDAGFDVASEADRLDWLGARGIPAARVVDSGEKDGIAWLVSTAVPGRTAADDWTPVQRDAVVDAVADFTRALHALPVAECPFDRSLAVTVPDARHAAGNGLVDLDDLDDERSGWSAARLVAELEAALPAVEDPVVCHGDLCLPNVLLDPSTFEVTGLIDVGRLGVADRYADLALITRSLLADDLNPQFDARFADRFLARYGEAPVDLARLDFYRLLDEFF</sequence>
<dbReference type="RefSeq" id="WP_344421954.1">
    <property type="nucleotide sequence ID" value="NZ_BAAANN010000017.1"/>
</dbReference>
<feature type="domain" description="Aminoglycoside phosphotransferase" evidence="8">
    <location>
        <begin position="15"/>
        <end position="257"/>
    </location>
</feature>
<dbReference type="Gene3D" id="3.30.200.20">
    <property type="entry name" value="Phosphorylase Kinase, domain 1"/>
    <property type="match status" value="1"/>
</dbReference>
<evidence type="ECO:0000256" key="2">
    <source>
        <dbReference type="ARBA" id="ARBA00022679"/>
    </source>
</evidence>
<keyword evidence="6 7" id="KW-0046">Antibiotic resistance</keyword>
<dbReference type="InterPro" id="IPR051678">
    <property type="entry name" value="AGP_Transferase"/>
</dbReference>
<evidence type="ECO:0000313" key="9">
    <source>
        <dbReference type="EMBL" id="GAA1967249.1"/>
    </source>
</evidence>
<keyword evidence="5 7" id="KW-0067">ATP-binding</keyword>
<evidence type="ECO:0000256" key="6">
    <source>
        <dbReference type="ARBA" id="ARBA00023251"/>
    </source>
</evidence>
<proteinExistence type="inferred from homology"/>
<dbReference type="CDD" id="cd05150">
    <property type="entry name" value="APH"/>
    <property type="match status" value="1"/>
</dbReference>
<gene>
    <name evidence="9" type="ORF">GCM10009754_44820</name>
</gene>
<evidence type="ECO:0000256" key="5">
    <source>
        <dbReference type="ARBA" id="ARBA00022840"/>
    </source>
</evidence>
<dbReference type="Pfam" id="PF01636">
    <property type="entry name" value="APH"/>
    <property type="match status" value="1"/>
</dbReference>
<reference evidence="9 10" key="1">
    <citation type="journal article" date="2019" name="Int. J. Syst. Evol. Microbiol.">
        <title>The Global Catalogue of Microorganisms (GCM) 10K type strain sequencing project: providing services to taxonomists for standard genome sequencing and annotation.</title>
        <authorList>
            <consortium name="The Broad Institute Genomics Platform"/>
            <consortium name="The Broad Institute Genome Sequencing Center for Infectious Disease"/>
            <person name="Wu L."/>
            <person name="Ma J."/>
        </authorList>
    </citation>
    <scope>NUCLEOTIDE SEQUENCE [LARGE SCALE GENOMIC DNA]</scope>
    <source>
        <strain evidence="9 10">JCM 14545</strain>
    </source>
</reference>
<dbReference type="PANTHER" id="PTHR21310:SF41">
    <property type="entry name" value="3'-PHOSPHOTRANSFERASE, PUTATIVE-RELATED"/>
    <property type="match status" value="1"/>
</dbReference>
<name>A0ABN2RDT9_9PSEU</name>
<keyword evidence="3 7" id="KW-0547">Nucleotide-binding</keyword>